<dbReference type="AlphaFoldDB" id="A0A5A5TFK7"/>
<dbReference type="OrthoDB" id="5523752at2"/>
<dbReference type="RefSeq" id="WP_149402700.1">
    <property type="nucleotide sequence ID" value="NZ_BIXY01000051.1"/>
</dbReference>
<evidence type="ECO:0000256" key="1">
    <source>
        <dbReference type="SAM" id="Phobius"/>
    </source>
</evidence>
<sequence length="301" mass="32100">MSSLFAITTATNTVLLDNNQQGQTSFIVSNTTAQTIHSRVHIVAQPEACISWLTLQGEAERDISASGSQQYTIHIAVPTNSPAGDYTFRLNAADQANPDDNFSEGPTVKFTVTVPDPVKKAFPWWIVAVAVAALVVITGISFSIYKITYKAPTPPPTPVLPTPTSTPTPFVATVGNWQGQFAYSGGGSFRGVLSLNSQPNSAVEGSLTELDYNSVVSVSGSEGPLNHFNIIKQNRLQALINAYGKGSGTFLSFTDPKALQGNQVLLNCTYDAVIFPDGSLHGIWYTRGATQPSGTFLLIKA</sequence>
<organism evidence="2 3">
    <name type="scientific">Dictyobacter arantiisoli</name>
    <dbReference type="NCBI Taxonomy" id="2014874"/>
    <lineage>
        <taxon>Bacteria</taxon>
        <taxon>Bacillati</taxon>
        <taxon>Chloroflexota</taxon>
        <taxon>Ktedonobacteria</taxon>
        <taxon>Ktedonobacterales</taxon>
        <taxon>Dictyobacteraceae</taxon>
        <taxon>Dictyobacter</taxon>
    </lineage>
</organism>
<keyword evidence="1" id="KW-0472">Membrane</keyword>
<evidence type="ECO:0000313" key="2">
    <source>
        <dbReference type="EMBL" id="GCF09779.1"/>
    </source>
</evidence>
<dbReference type="Proteomes" id="UP000322530">
    <property type="component" value="Unassembled WGS sequence"/>
</dbReference>
<name>A0A5A5TFK7_9CHLR</name>
<proteinExistence type="predicted"/>
<keyword evidence="3" id="KW-1185">Reference proteome</keyword>
<dbReference type="EMBL" id="BIXY01000051">
    <property type="protein sequence ID" value="GCF09779.1"/>
    <property type="molecule type" value="Genomic_DNA"/>
</dbReference>
<accession>A0A5A5TFK7</accession>
<evidence type="ECO:0000313" key="3">
    <source>
        <dbReference type="Proteomes" id="UP000322530"/>
    </source>
</evidence>
<reference evidence="2 3" key="1">
    <citation type="submission" date="2019-01" db="EMBL/GenBank/DDBJ databases">
        <title>Draft genome sequence of Dictyobacter sp. Uno17.</title>
        <authorList>
            <person name="Wang C.M."/>
            <person name="Zheng Y."/>
            <person name="Sakai Y."/>
            <person name="Abe K."/>
            <person name="Yokota A."/>
            <person name="Yabe S."/>
        </authorList>
    </citation>
    <scope>NUCLEOTIDE SEQUENCE [LARGE SCALE GENOMIC DNA]</scope>
    <source>
        <strain evidence="2 3">Uno17</strain>
    </source>
</reference>
<keyword evidence="1" id="KW-1133">Transmembrane helix</keyword>
<gene>
    <name evidence="2" type="ORF">KDI_33430</name>
</gene>
<comment type="caution">
    <text evidence="2">The sequence shown here is derived from an EMBL/GenBank/DDBJ whole genome shotgun (WGS) entry which is preliminary data.</text>
</comment>
<keyword evidence="1" id="KW-0812">Transmembrane</keyword>
<protein>
    <submittedName>
        <fullName evidence="2">Uncharacterized protein</fullName>
    </submittedName>
</protein>
<feature type="transmembrane region" description="Helical" evidence="1">
    <location>
        <begin position="122"/>
        <end position="145"/>
    </location>
</feature>